<dbReference type="InterPro" id="IPR000917">
    <property type="entry name" value="Sulfatase_N"/>
</dbReference>
<dbReference type="PANTHER" id="PTHR43108">
    <property type="entry name" value="N-ACETYLGLUCOSAMINE-6-SULFATASE FAMILY MEMBER"/>
    <property type="match status" value="1"/>
</dbReference>
<feature type="domain" description="Sulfatase N-terminal" evidence="2">
    <location>
        <begin position="116"/>
        <end position="245"/>
    </location>
</feature>
<feature type="compositionally biased region" description="Polar residues" evidence="1">
    <location>
        <begin position="100"/>
        <end position="115"/>
    </location>
</feature>
<reference evidence="3 4" key="1">
    <citation type="submission" date="2019-02" db="EMBL/GenBank/DDBJ databases">
        <title>Deep-cultivation of Planctomycetes and their phenomic and genomic characterization uncovers novel biology.</title>
        <authorList>
            <person name="Wiegand S."/>
            <person name="Jogler M."/>
            <person name="Boedeker C."/>
            <person name="Pinto D."/>
            <person name="Vollmers J."/>
            <person name="Rivas-Marin E."/>
            <person name="Kohn T."/>
            <person name="Peeters S.H."/>
            <person name="Heuer A."/>
            <person name="Rast P."/>
            <person name="Oberbeckmann S."/>
            <person name="Bunk B."/>
            <person name="Jeske O."/>
            <person name="Meyerdierks A."/>
            <person name="Storesund J.E."/>
            <person name="Kallscheuer N."/>
            <person name="Luecker S."/>
            <person name="Lage O.M."/>
            <person name="Pohl T."/>
            <person name="Merkel B.J."/>
            <person name="Hornburger P."/>
            <person name="Mueller R.-W."/>
            <person name="Bruemmer F."/>
            <person name="Labrenz M."/>
            <person name="Spormann A.M."/>
            <person name="Op den Camp H."/>
            <person name="Overmann J."/>
            <person name="Amann R."/>
            <person name="Jetten M.S.M."/>
            <person name="Mascher T."/>
            <person name="Medema M.H."/>
            <person name="Devos D.P."/>
            <person name="Kaster A.-K."/>
            <person name="Ovreas L."/>
            <person name="Rohde M."/>
            <person name="Galperin M.Y."/>
            <person name="Jogler C."/>
        </authorList>
    </citation>
    <scope>NUCLEOTIDE SEQUENCE [LARGE SCALE GENOMIC DNA]</scope>
    <source>
        <strain evidence="3 4">Pla163</strain>
    </source>
</reference>
<dbReference type="Gene3D" id="3.40.720.10">
    <property type="entry name" value="Alkaline Phosphatase, subunit A"/>
    <property type="match status" value="1"/>
</dbReference>
<name>A0A518CYP4_9BACT</name>
<feature type="region of interest" description="Disordered" evidence="1">
    <location>
        <begin position="60"/>
        <end position="139"/>
    </location>
</feature>
<evidence type="ECO:0000259" key="2">
    <source>
        <dbReference type="Pfam" id="PF00884"/>
    </source>
</evidence>
<sequence>MGSERSARQWQLPRALPSLPVELAVAGYRTAAFVDDAQFEGSVGLERGFQEVRRIDDDWERRERGPARSGRRLGARPGPPRTTGSAWSRWTTCCARSRSRTPSGTASSRGATSCSGCPRSVPTRRTSTPSRPSWEGGTVPMARYDARYDGAIRRLDAALQRLFDRLEGGGRYKRTTVCLIGTHGLQFGEAGMLLDHGLLSPMDVHVPLLLRPATRLGSTYEEGHESSALVASMDVAPTLLALANVEPATPMHGISLVERFAGPEDPADRERVVVVSCGTITGSAAYGDELVVEHLVPAFDTNLARPVARSGHGTRGVARGAHVPVARTRAAARPRRRTGGTRCSGPNFPPSGELVHDLRRSRARSDVGRGVGADPRDLAALSALRGGWLRALLCGSGGRVARRAVTTCTSCVRAVRSSPTRPSTRCSSRISTPVTRGSSRRSREPREGPAARVRSAQPAAARGA</sequence>
<feature type="region of interest" description="Disordered" evidence="1">
    <location>
        <begin position="331"/>
        <end position="354"/>
    </location>
</feature>
<evidence type="ECO:0000313" key="3">
    <source>
        <dbReference type="EMBL" id="QDU84351.1"/>
    </source>
</evidence>
<dbReference type="EMBL" id="CP036290">
    <property type="protein sequence ID" value="QDU84351.1"/>
    <property type="molecule type" value="Genomic_DNA"/>
</dbReference>
<dbReference type="AlphaFoldDB" id="A0A518CYP4"/>
<dbReference type="InterPro" id="IPR017850">
    <property type="entry name" value="Alkaline_phosphatase_core_sf"/>
</dbReference>
<feature type="region of interest" description="Disordered" evidence="1">
    <location>
        <begin position="417"/>
        <end position="464"/>
    </location>
</feature>
<protein>
    <submittedName>
        <fullName evidence="3">Sulfatase</fullName>
    </submittedName>
</protein>
<dbReference type="SUPFAM" id="SSF53649">
    <property type="entry name" value="Alkaline phosphatase-like"/>
    <property type="match status" value="1"/>
</dbReference>
<proteinExistence type="predicted"/>
<evidence type="ECO:0000256" key="1">
    <source>
        <dbReference type="SAM" id="MobiDB-lite"/>
    </source>
</evidence>
<accession>A0A518CYP4</accession>
<organism evidence="3 4">
    <name type="scientific">Rohdeia mirabilis</name>
    <dbReference type="NCBI Taxonomy" id="2528008"/>
    <lineage>
        <taxon>Bacteria</taxon>
        <taxon>Pseudomonadati</taxon>
        <taxon>Planctomycetota</taxon>
        <taxon>Planctomycetia</taxon>
        <taxon>Planctomycetia incertae sedis</taxon>
        <taxon>Rohdeia</taxon>
    </lineage>
</organism>
<feature type="compositionally biased region" description="Low complexity" evidence="1">
    <location>
        <begin position="450"/>
        <end position="464"/>
    </location>
</feature>
<gene>
    <name evidence="3" type="ORF">Pla163_14580</name>
</gene>
<dbReference type="Pfam" id="PF00884">
    <property type="entry name" value="Sulfatase"/>
    <property type="match status" value="1"/>
</dbReference>
<dbReference type="PANTHER" id="PTHR43108:SF8">
    <property type="entry name" value="SD21168P"/>
    <property type="match status" value="1"/>
</dbReference>
<feature type="compositionally biased region" description="Low complexity" evidence="1">
    <location>
        <begin position="118"/>
        <end position="133"/>
    </location>
</feature>
<feature type="compositionally biased region" description="Low complexity" evidence="1">
    <location>
        <begin position="417"/>
        <end position="437"/>
    </location>
</feature>
<evidence type="ECO:0000313" key="4">
    <source>
        <dbReference type="Proteomes" id="UP000319342"/>
    </source>
</evidence>
<dbReference type="Proteomes" id="UP000319342">
    <property type="component" value="Chromosome"/>
</dbReference>
<keyword evidence="4" id="KW-1185">Reference proteome</keyword>